<dbReference type="Pfam" id="PF06889">
    <property type="entry name" value="DUF1266"/>
    <property type="match status" value="1"/>
</dbReference>
<feature type="domain" description="DUF1266" evidence="1">
    <location>
        <begin position="56"/>
        <end position="250"/>
    </location>
</feature>
<proteinExistence type="predicted"/>
<reference evidence="2" key="1">
    <citation type="submission" date="2021-10" db="EMBL/GenBank/DDBJ databases">
        <title>Streptomonospora sp. nov., isolated from mangrove soil.</title>
        <authorList>
            <person name="Chen X."/>
            <person name="Ge X."/>
            <person name="Liu W."/>
        </authorList>
    </citation>
    <scope>NUCLEOTIDE SEQUENCE</scope>
    <source>
        <strain evidence="2">S1-112</strain>
    </source>
</reference>
<gene>
    <name evidence="2" type="ORF">LG943_17970</name>
</gene>
<dbReference type="InterPro" id="IPR009677">
    <property type="entry name" value="DUF1266"/>
</dbReference>
<dbReference type="Proteomes" id="UP001140076">
    <property type="component" value="Unassembled WGS sequence"/>
</dbReference>
<name>A0A9X3SES2_9ACTN</name>
<protein>
    <submittedName>
        <fullName evidence="2">DUF1266 domain-containing protein</fullName>
    </submittedName>
</protein>
<keyword evidence="3" id="KW-1185">Reference proteome</keyword>
<dbReference type="AlphaFoldDB" id="A0A9X3SES2"/>
<comment type="caution">
    <text evidence="2">The sequence shown here is derived from an EMBL/GenBank/DDBJ whole genome shotgun (WGS) entry which is preliminary data.</text>
</comment>
<dbReference type="RefSeq" id="WP_270073444.1">
    <property type="nucleotide sequence ID" value="NZ_JAJAQC010000031.1"/>
</dbReference>
<dbReference type="EMBL" id="JAJAQC010000031">
    <property type="protein sequence ID" value="MDA0566188.1"/>
    <property type="molecule type" value="Genomic_DNA"/>
</dbReference>
<sequence>MVRQSLGLKADPYGPFHGPVAHGYACGVHIAVMNGAPWNSETGCTCCTPEEKRGDLSRDWGIENPDDWRNQAETLLDDRGSNPVAGTLLALRRQAAQYLNGRPVDPGTWRNAIGDWCRHNGIDAGTYQQLVGLAGMVLDYEKRFVADGLLPPGGYVTAIQAWDFGRGANMARWGVQCGYTVLQTAQWYVVRASEQARRHYASWADFSAGYVLGRCLHFDNGEFGPRYTEPLEVHHVMMTHPQSPWLNMPFHI</sequence>
<accession>A0A9X3SES2</accession>
<evidence type="ECO:0000259" key="1">
    <source>
        <dbReference type="Pfam" id="PF06889"/>
    </source>
</evidence>
<organism evidence="2 3">
    <name type="scientific">Streptomonospora mangrovi</name>
    <dbReference type="NCBI Taxonomy" id="2883123"/>
    <lineage>
        <taxon>Bacteria</taxon>
        <taxon>Bacillati</taxon>
        <taxon>Actinomycetota</taxon>
        <taxon>Actinomycetes</taxon>
        <taxon>Streptosporangiales</taxon>
        <taxon>Nocardiopsidaceae</taxon>
        <taxon>Streptomonospora</taxon>
    </lineage>
</organism>
<evidence type="ECO:0000313" key="2">
    <source>
        <dbReference type="EMBL" id="MDA0566188.1"/>
    </source>
</evidence>
<evidence type="ECO:0000313" key="3">
    <source>
        <dbReference type="Proteomes" id="UP001140076"/>
    </source>
</evidence>